<dbReference type="PANTHER" id="PTHR38767">
    <property type="entry name" value="DNA POLYMERASE III SUBUNIT CHI"/>
    <property type="match status" value="1"/>
</dbReference>
<dbReference type="GO" id="GO:0032298">
    <property type="term" value="P:positive regulation of DNA-templated DNA replication initiation"/>
    <property type="evidence" value="ECO:0007669"/>
    <property type="project" value="TreeGrafter"/>
</dbReference>
<comment type="caution">
    <text evidence="1">The sequence shown here is derived from an EMBL/GenBank/DDBJ whole genome shotgun (WGS) entry which is preliminary data.</text>
</comment>
<dbReference type="Gene3D" id="3.40.50.10110">
    <property type="entry name" value="DNA polymerase III subunit chi"/>
    <property type="match status" value="1"/>
</dbReference>
<sequence>GGAPVEIGWGQLRHSGRRNVLINLAKNAPNFAVTFVQVVDFVPCDEKLKQLARERYKIYRLAGIQLTTANAVDTP</sequence>
<name>A0A850QZZ2_PHODD</name>
<dbReference type="PANTHER" id="PTHR38767:SF1">
    <property type="entry name" value="DNA POLYMERASE III SUBUNIT CHI"/>
    <property type="match status" value="1"/>
</dbReference>
<dbReference type="InterPro" id="IPR036768">
    <property type="entry name" value="PolIII_chi_sf"/>
</dbReference>
<organism evidence="1 2">
    <name type="scientific">Photobacterium damselae subsp. damselae</name>
    <name type="common">Listonella damsela</name>
    <dbReference type="NCBI Taxonomy" id="85581"/>
    <lineage>
        <taxon>Bacteria</taxon>
        <taxon>Pseudomonadati</taxon>
        <taxon>Pseudomonadota</taxon>
        <taxon>Gammaproteobacteria</taxon>
        <taxon>Vibrionales</taxon>
        <taxon>Vibrionaceae</taxon>
        <taxon>Photobacterium</taxon>
    </lineage>
</organism>
<proteinExistence type="predicted"/>
<dbReference type="GO" id="GO:0006260">
    <property type="term" value="P:DNA replication"/>
    <property type="evidence" value="ECO:0007669"/>
    <property type="project" value="InterPro"/>
</dbReference>
<reference evidence="1 2" key="1">
    <citation type="submission" date="2020-06" db="EMBL/GenBank/DDBJ databases">
        <title>Photobacterium damselae subsp. damselae comparative genomics.</title>
        <authorList>
            <person name="Osorio C.R."/>
        </authorList>
    </citation>
    <scope>NUCLEOTIDE SEQUENCE [LARGE SCALE GENOMIC DNA]</scope>
    <source>
        <strain evidence="1 2">TW250/03</strain>
    </source>
</reference>
<dbReference type="InterPro" id="IPR007459">
    <property type="entry name" value="DNA_pol3_chi"/>
</dbReference>
<dbReference type="EMBL" id="JABXOR010000724">
    <property type="protein sequence ID" value="NVP00869.1"/>
    <property type="molecule type" value="Genomic_DNA"/>
</dbReference>
<protein>
    <submittedName>
        <fullName evidence="1">DNA polymerase III subunit chi</fullName>
    </submittedName>
</protein>
<evidence type="ECO:0000313" key="2">
    <source>
        <dbReference type="Proteomes" id="UP000533429"/>
    </source>
</evidence>
<feature type="non-terminal residue" evidence="1">
    <location>
        <position position="1"/>
    </location>
</feature>
<dbReference type="AlphaFoldDB" id="A0A850QZZ2"/>
<dbReference type="GO" id="GO:0003887">
    <property type="term" value="F:DNA-directed DNA polymerase activity"/>
    <property type="evidence" value="ECO:0007669"/>
    <property type="project" value="InterPro"/>
</dbReference>
<evidence type="ECO:0000313" key="1">
    <source>
        <dbReference type="EMBL" id="NVP00869.1"/>
    </source>
</evidence>
<dbReference type="Proteomes" id="UP000533429">
    <property type="component" value="Unassembled WGS sequence"/>
</dbReference>
<gene>
    <name evidence="1" type="ORF">HWA77_11665</name>
</gene>
<dbReference type="Pfam" id="PF04364">
    <property type="entry name" value="DNA_pol3_chi"/>
    <property type="match status" value="1"/>
</dbReference>
<accession>A0A850QZZ2</accession>
<dbReference type="SUPFAM" id="SSF102400">
    <property type="entry name" value="DNA polymerase III chi subunit"/>
    <property type="match status" value="1"/>
</dbReference>
<dbReference type="GO" id="GO:0003677">
    <property type="term" value="F:DNA binding"/>
    <property type="evidence" value="ECO:0007669"/>
    <property type="project" value="InterPro"/>
</dbReference>